<protein>
    <submittedName>
        <fullName evidence="4">Ubiquinone/menaquinone biosynthesis C-methylase UbiE</fullName>
    </submittedName>
</protein>
<dbReference type="InterPro" id="IPR041698">
    <property type="entry name" value="Methyltransf_25"/>
</dbReference>
<proteinExistence type="predicted"/>
<evidence type="ECO:0000259" key="3">
    <source>
        <dbReference type="Pfam" id="PF13649"/>
    </source>
</evidence>
<dbReference type="SUPFAM" id="SSF53335">
    <property type="entry name" value="S-adenosyl-L-methionine-dependent methyltransferases"/>
    <property type="match status" value="1"/>
</dbReference>
<dbReference type="Proteomes" id="UP000198741">
    <property type="component" value="Chromosome I"/>
</dbReference>
<dbReference type="GO" id="GO:0032259">
    <property type="term" value="P:methylation"/>
    <property type="evidence" value="ECO:0007669"/>
    <property type="project" value="UniProtKB-KW"/>
</dbReference>
<dbReference type="InterPro" id="IPR029063">
    <property type="entry name" value="SAM-dependent_MTases_sf"/>
</dbReference>
<name>A0A1H0MGQ7_9ACTN</name>
<keyword evidence="2" id="KW-0808">Transferase</keyword>
<organism evidence="4 5">
    <name type="scientific">Nakamurella panacisegetis</name>
    <dbReference type="NCBI Taxonomy" id="1090615"/>
    <lineage>
        <taxon>Bacteria</taxon>
        <taxon>Bacillati</taxon>
        <taxon>Actinomycetota</taxon>
        <taxon>Actinomycetes</taxon>
        <taxon>Nakamurellales</taxon>
        <taxon>Nakamurellaceae</taxon>
        <taxon>Nakamurella</taxon>
    </lineage>
</organism>
<keyword evidence="5" id="KW-1185">Reference proteome</keyword>
<dbReference type="PANTHER" id="PTHR43861:SF1">
    <property type="entry name" value="TRANS-ACONITATE 2-METHYLTRANSFERASE"/>
    <property type="match status" value="1"/>
</dbReference>
<reference evidence="4 5" key="1">
    <citation type="submission" date="2016-10" db="EMBL/GenBank/DDBJ databases">
        <authorList>
            <person name="de Groot N.N."/>
        </authorList>
    </citation>
    <scope>NUCLEOTIDE SEQUENCE [LARGE SCALE GENOMIC DNA]</scope>
    <source>
        <strain evidence="5">P4-7,KCTC 19426,CECT 7604</strain>
    </source>
</reference>
<keyword evidence="4" id="KW-0830">Ubiquinone</keyword>
<dbReference type="CDD" id="cd02440">
    <property type="entry name" value="AdoMet_MTases"/>
    <property type="match status" value="1"/>
</dbReference>
<dbReference type="Pfam" id="PF13649">
    <property type="entry name" value="Methyltransf_25"/>
    <property type="match status" value="1"/>
</dbReference>
<keyword evidence="1 4" id="KW-0489">Methyltransferase</keyword>
<dbReference type="OrthoDB" id="9811589at2"/>
<dbReference type="Gene3D" id="3.40.50.150">
    <property type="entry name" value="Vaccinia Virus protein VP39"/>
    <property type="match status" value="1"/>
</dbReference>
<dbReference type="RefSeq" id="WP_090475828.1">
    <property type="nucleotide sequence ID" value="NZ_LT629710.1"/>
</dbReference>
<feature type="domain" description="Methyltransferase" evidence="3">
    <location>
        <begin position="41"/>
        <end position="133"/>
    </location>
</feature>
<dbReference type="GO" id="GO:0008168">
    <property type="term" value="F:methyltransferase activity"/>
    <property type="evidence" value="ECO:0007669"/>
    <property type="project" value="UniProtKB-KW"/>
</dbReference>
<gene>
    <name evidence="4" type="ORF">SAMN04515671_2008</name>
</gene>
<dbReference type="EMBL" id="LT629710">
    <property type="protein sequence ID" value="SDO79505.1"/>
    <property type="molecule type" value="Genomic_DNA"/>
</dbReference>
<dbReference type="STRING" id="1090615.SAMN04515671_2008"/>
<dbReference type="PANTHER" id="PTHR43861">
    <property type="entry name" value="TRANS-ACONITATE 2-METHYLTRANSFERASE-RELATED"/>
    <property type="match status" value="1"/>
</dbReference>
<evidence type="ECO:0000256" key="1">
    <source>
        <dbReference type="ARBA" id="ARBA00022603"/>
    </source>
</evidence>
<sequence length="245" mass="26775">MHLDQHYVDPRVAAIYDTANAARQDFDFYLALARELNARHIIDLACGTGALAVELAAQGATVTGVDPAPAMLDVARRRPGADQVRWLDGDSSALPAATADLVVMTGHAAQVFLTDEQWRTVLADCARALRPGGVLAFETRNPSARGWRAWNRTDSHRAHDGPEAFETWVEITDVRPDFVSFTGHTVFTADGRVVLSPSTLRFRTSAQVRTSLADAGFAVRQVFGDWTREAVTDTAPELIFVAERT</sequence>
<accession>A0A1H0MGQ7</accession>
<evidence type="ECO:0000313" key="4">
    <source>
        <dbReference type="EMBL" id="SDO79505.1"/>
    </source>
</evidence>
<evidence type="ECO:0000313" key="5">
    <source>
        <dbReference type="Proteomes" id="UP000198741"/>
    </source>
</evidence>
<evidence type="ECO:0000256" key="2">
    <source>
        <dbReference type="ARBA" id="ARBA00022679"/>
    </source>
</evidence>
<dbReference type="AlphaFoldDB" id="A0A1H0MGQ7"/>